<dbReference type="CDD" id="cd02953">
    <property type="entry name" value="DsbDgamma"/>
    <property type="match status" value="1"/>
</dbReference>
<dbReference type="GO" id="GO:0015035">
    <property type="term" value="F:protein-disulfide reductase activity"/>
    <property type="evidence" value="ECO:0007669"/>
    <property type="project" value="TreeGrafter"/>
</dbReference>
<comment type="subcellular location">
    <subcellularLocation>
        <location evidence="1">Membrane</location>
        <topology evidence="1">Multi-pass membrane protein</topology>
    </subcellularLocation>
</comment>
<dbReference type="InterPro" id="IPR003834">
    <property type="entry name" value="Cyt_c_assmbl_TM_dom"/>
</dbReference>
<feature type="transmembrane region" description="Helical" evidence="6">
    <location>
        <begin position="522"/>
        <end position="545"/>
    </location>
</feature>
<dbReference type="InterPro" id="IPR028250">
    <property type="entry name" value="DsbDN"/>
</dbReference>
<evidence type="ECO:0000256" key="2">
    <source>
        <dbReference type="ARBA" id="ARBA00022692"/>
    </source>
</evidence>
<organism evidence="9 10">
    <name type="scientific">Acidomonas methanolica NBRC 104435</name>
    <dbReference type="NCBI Taxonomy" id="1231351"/>
    <lineage>
        <taxon>Bacteria</taxon>
        <taxon>Pseudomonadati</taxon>
        <taxon>Pseudomonadota</taxon>
        <taxon>Alphaproteobacteria</taxon>
        <taxon>Acetobacterales</taxon>
        <taxon>Acetobacteraceae</taxon>
        <taxon>Acidomonas</taxon>
    </lineage>
</organism>
<evidence type="ECO:0000256" key="6">
    <source>
        <dbReference type="SAM" id="Phobius"/>
    </source>
</evidence>
<dbReference type="EMBL" id="BAND01000106">
    <property type="protein sequence ID" value="GAJ30149.1"/>
    <property type="molecule type" value="Genomic_DNA"/>
</dbReference>
<feature type="domain" description="Thiol:disulfide interchange protein DsbD N-terminal" evidence="8">
    <location>
        <begin position="65"/>
        <end position="174"/>
    </location>
</feature>
<evidence type="ECO:0000313" key="10">
    <source>
        <dbReference type="Proteomes" id="UP000019760"/>
    </source>
</evidence>
<feature type="transmembrane region" description="Helical" evidence="6">
    <location>
        <begin position="305"/>
        <end position="327"/>
    </location>
</feature>
<evidence type="ECO:0000259" key="7">
    <source>
        <dbReference type="Pfam" id="PF02683"/>
    </source>
</evidence>
<dbReference type="AlphaFoldDB" id="A0A023D7P1"/>
<feature type="transmembrane region" description="Helical" evidence="6">
    <location>
        <begin position="496"/>
        <end position="516"/>
    </location>
</feature>
<dbReference type="InterPro" id="IPR036249">
    <property type="entry name" value="Thioredoxin-like_sf"/>
</dbReference>
<feature type="domain" description="Cytochrome C biogenesis protein transmembrane" evidence="7">
    <location>
        <begin position="308"/>
        <end position="513"/>
    </location>
</feature>
<feature type="transmembrane region" description="Helical" evidence="6">
    <location>
        <begin position="384"/>
        <end position="406"/>
    </location>
</feature>
<dbReference type="Pfam" id="PF11412">
    <property type="entry name" value="DsbD_N"/>
    <property type="match status" value="1"/>
</dbReference>
<keyword evidence="3" id="KW-0201">Cytochrome c-type biogenesis</keyword>
<sequence length="706" mass="72489">MAREAGAEQTRGAFFLPIGDGRVSRFLAFCMVVLSLLGSQVLAAESSPVVSARDVATLVTNRDAAGPDQTLSVGLHLKLKPGWHTYWLNPGDAGEAPTLKVTASGGQTGMSGALHFPTPVRIADGGLMSYAYVGEVTLPATLALHGTGGTTLKAHAEWLVCANTCVPESGDFTLDLPGAARDPGPGAQEPLFAQAMAAMPQPSPFTARFAPDGGLTLTGAGLSPETAKQAWFMPSVPGVIDQVAAQSLHVSDGRLTLTLKWLQRAPKTLSGIVVIRDASGQGSALWIDAGPGGAVPRDGGALPRLLGLAFLGGLILNLMPCVFPVLAMKAFSVVKIGGVARRRALMSAGAYAAGVMGSFAALGGLLLALRAAGAAAGWGFQFQSPVFVVGVCWLLLIMALNLLGAFEVTTRLGQDVPPRHGLAGDALTGLLAVVVASPCTAPFMGAAIAGALGGPVWGALAIFLAMGLGLAFPYVLIAGVPAIAARLPRPGAWMDVLRQFLAFPLLATCVWLLWVAEVQGGAAIMVLAAGGGVALGLACWLFGLAQRKAMLAGATPGVMLARGLALLIVVGALAGLGRVATLPTAAMQPGKSDGVVAFSLEALATARAAGKPVFVDMTAAWCITCMVNERVALDAPSVRRAFAQRGVVFMKGDWTNRNGTISAFLHEHGREGVPLYVYYPPHGDGQVLPQVLTPGVVAHVLDGRES</sequence>
<keyword evidence="2 6" id="KW-0812">Transmembrane</keyword>
<evidence type="ECO:0000256" key="1">
    <source>
        <dbReference type="ARBA" id="ARBA00004141"/>
    </source>
</evidence>
<keyword evidence="5 6" id="KW-0472">Membrane</keyword>
<feature type="transmembrane region" description="Helical" evidence="6">
    <location>
        <begin position="557"/>
        <end position="577"/>
    </location>
</feature>
<protein>
    <submittedName>
        <fullName evidence="9">Cytochrome c biogenesis thiol:disulfide interchange protein DsbD</fullName>
    </submittedName>
</protein>
<dbReference type="Proteomes" id="UP000019760">
    <property type="component" value="Unassembled WGS sequence"/>
</dbReference>
<proteinExistence type="predicted"/>
<dbReference type="PANTHER" id="PTHR32234:SF3">
    <property type="entry name" value="SUPPRESSION OF COPPER SENSITIVITY PROTEIN"/>
    <property type="match status" value="1"/>
</dbReference>
<gene>
    <name evidence="9" type="ORF">Amme_107_008</name>
</gene>
<reference evidence="10" key="1">
    <citation type="journal article" date="2014" name="FEMS Microbiol. Lett.">
        <title>Draft Genomic DNA Sequence of the Facultatively Methylotrophic Bacterium Acidomonas methanolica type strain MB58.</title>
        <authorList>
            <person name="Higashiura N."/>
            <person name="Hadano H."/>
            <person name="Hirakawa H."/>
            <person name="Matsutani M."/>
            <person name="Takabe S."/>
            <person name="Matsushita K."/>
            <person name="Azuma Y."/>
        </authorList>
    </citation>
    <scope>NUCLEOTIDE SEQUENCE [LARGE SCALE GENOMIC DNA]</scope>
    <source>
        <strain evidence="10">MB58</strain>
    </source>
</reference>
<evidence type="ECO:0000256" key="5">
    <source>
        <dbReference type="ARBA" id="ARBA00023136"/>
    </source>
</evidence>
<dbReference type="InterPro" id="IPR035671">
    <property type="entry name" value="DsbD_gamma"/>
</dbReference>
<accession>A0A023D7P1</accession>
<evidence type="ECO:0000256" key="4">
    <source>
        <dbReference type="ARBA" id="ARBA00022989"/>
    </source>
</evidence>
<dbReference type="Gene3D" id="3.40.30.10">
    <property type="entry name" value="Glutaredoxin"/>
    <property type="match status" value="1"/>
</dbReference>
<evidence type="ECO:0000256" key="3">
    <source>
        <dbReference type="ARBA" id="ARBA00022748"/>
    </source>
</evidence>
<dbReference type="GO" id="GO:0045454">
    <property type="term" value="P:cell redox homeostasis"/>
    <property type="evidence" value="ECO:0007669"/>
    <property type="project" value="TreeGrafter"/>
</dbReference>
<dbReference type="Pfam" id="PF02683">
    <property type="entry name" value="DsbD_TM"/>
    <property type="match status" value="1"/>
</dbReference>
<dbReference type="GO" id="GO:0017004">
    <property type="term" value="P:cytochrome complex assembly"/>
    <property type="evidence" value="ECO:0007669"/>
    <property type="project" value="UniProtKB-KW"/>
</dbReference>
<feature type="transmembrane region" description="Helical" evidence="6">
    <location>
        <begin position="348"/>
        <end position="372"/>
    </location>
</feature>
<keyword evidence="4 6" id="KW-1133">Transmembrane helix</keyword>
<feature type="transmembrane region" description="Helical" evidence="6">
    <location>
        <begin position="427"/>
        <end position="451"/>
    </location>
</feature>
<reference evidence="9 10" key="2">
    <citation type="journal article" date="2014" name="FEMS Microbiol. Lett.">
        <title>Draft genomic DNA sequence of the facultatively methylotrophic bacterium Acidomonas methanolica type strain MB58.</title>
        <authorList>
            <person name="Higashiura N."/>
            <person name="Hadano H."/>
            <person name="Hirakawa H."/>
            <person name="Matsutani M."/>
            <person name="Takabe S."/>
            <person name="Matsushita K."/>
            <person name="Azuma Y."/>
        </authorList>
    </citation>
    <scope>NUCLEOTIDE SEQUENCE [LARGE SCALE GENOMIC DNA]</scope>
    <source>
        <strain evidence="9 10">MB58</strain>
    </source>
</reference>
<name>A0A023D7P1_ACIMT</name>
<comment type="caution">
    <text evidence="9">The sequence shown here is derived from an EMBL/GenBank/DDBJ whole genome shotgun (WGS) entry which is preliminary data.</text>
</comment>
<evidence type="ECO:0000259" key="8">
    <source>
        <dbReference type="Pfam" id="PF11412"/>
    </source>
</evidence>
<feature type="transmembrane region" description="Helical" evidence="6">
    <location>
        <begin position="457"/>
        <end position="484"/>
    </location>
</feature>
<evidence type="ECO:0000313" key="9">
    <source>
        <dbReference type="EMBL" id="GAJ30149.1"/>
    </source>
</evidence>
<keyword evidence="10" id="KW-1185">Reference proteome</keyword>
<dbReference type="PANTHER" id="PTHR32234">
    <property type="entry name" value="THIOL:DISULFIDE INTERCHANGE PROTEIN DSBD"/>
    <property type="match status" value="1"/>
</dbReference>
<dbReference type="Pfam" id="PF13899">
    <property type="entry name" value="Thioredoxin_7"/>
    <property type="match status" value="1"/>
</dbReference>
<dbReference type="SUPFAM" id="SSF52833">
    <property type="entry name" value="Thioredoxin-like"/>
    <property type="match status" value="1"/>
</dbReference>
<dbReference type="GO" id="GO:0016020">
    <property type="term" value="C:membrane"/>
    <property type="evidence" value="ECO:0007669"/>
    <property type="project" value="UniProtKB-SubCell"/>
</dbReference>